<dbReference type="Proteomes" id="UP000269669">
    <property type="component" value="Unassembled WGS sequence"/>
</dbReference>
<dbReference type="AlphaFoldDB" id="A0A3R9QE39"/>
<dbReference type="RefSeq" id="WP_125487639.1">
    <property type="nucleotide sequence ID" value="NZ_RSDW01000001.1"/>
</dbReference>
<feature type="compositionally biased region" description="Gly residues" evidence="1">
    <location>
        <begin position="209"/>
        <end position="218"/>
    </location>
</feature>
<keyword evidence="2" id="KW-0732">Signal</keyword>
<organism evidence="3 4">
    <name type="scientific">Edaphobacter aggregans</name>
    <dbReference type="NCBI Taxonomy" id="570835"/>
    <lineage>
        <taxon>Bacteria</taxon>
        <taxon>Pseudomonadati</taxon>
        <taxon>Acidobacteriota</taxon>
        <taxon>Terriglobia</taxon>
        <taxon>Terriglobales</taxon>
        <taxon>Acidobacteriaceae</taxon>
        <taxon>Edaphobacter</taxon>
    </lineage>
</organism>
<keyword evidence="4" id="KW-1185">Reference proteome</keyword>
<accession>A0A3R9QE39</accession>
<feature type="signal peptide" evidence="2">
    <location>
        <begin position="1"/>
        <end position="31"/>
    </location>
</feature>
<feature type="region of interest" description="Disordered" evidence="1">
    <location>
        <begin position="200"/>
        <end position="224"/>
    </location>
</feature>
<evidence type="ECO:0000256" key="2">
    <source>
        <dbReference type="SAM" id="SignalP"/>
    </source>
</evidence>
<dbReference type="EMBL" id="RSDW01000001">
    <property type="protein sequence ID" value="RSL19415.1"/>
    <property type="molecule type" value="Genomic_DNA"/>
</dbReference>
<reference evidence="3 4" key="1">
    <citation type="submission" date="2018-12" db="EMBL/GenBank/DDBJ databases">
        <title>Sequencing of bacterial isolates from soil warming experiment in Harvard Forest, Massachusetts, USA.</title>
        <authorList>
            <person name="Deangelis K."/>
        </authorList>
    </citation>
    <scope>NUCLEOTIDE SEQUENCE [LARGE SCALE GENOMIC DNA]</scope>
    <source>
        <strain evidence="3 4">EB153</strain>
    </source>
</reference>
<feature type="chain" id="PRO_5018699690" evidence="2">
    <location>
        <begin position="32"/>
        <end position="638"/>
    </location>
</feature>
<proteinExistence type="predicted"/>
<gene>
    <name evidence="3" type="ORF">EDE15_5082</name>
</gene>
<name>A0A3R9QE39_9BACT</name>
<dbReference type="InterPro" id="IPR017802">
    <property type="entry name" value="VWFA-rel_acidobac-type"/>
</dbReference>
<sequence length="638" mass="68698">MKMFCRSSLRINTNVSAILLLALLTGGVLSAQETPQQAIPTGTTQNDHPAYTLHTSTNLVILDVVVSSPNGHPVHDLQAKDFVVSEDGRPQQVRNFQQHAMPVTGHDDSMAPPKLAPGLFTNFTTSHGDGPANVLLLDMLNTPLRDQTYARQQIQDYLNHAPDGTQVAIFGLSNRLAILQGFTSDTRLLKAALSRKNATKGSSLLNDPLGGGTGGGPGESSVSDALADMGTTPDILEAVANAQQFEAESETYQFQQRAQITLDALNELARYLANIPGRKNLIWFSGSLPINILPNGNTNNGFASMGNWEAEFRETTDLLVRSQVSLYPIDSRGLTNSSVYSAAGSGRKYARDPTIAGKDEAKFDAQRAGENDTMLQTAHDTGGRAFINTNGLSAAVAEAIEHGSSYYTLTYLPANKNWDGLYRKIEVAVPGKNYTLSYRRGYYADDPSTPASLSSHGVAAMPEDAAAKSLITRTMVRGSPVPTQIIFTVRVRPETGTAESEALAGNELAAANPEARPPFTHYAVDFALNARDISFSQSNGLLHGAFEFVIFVYDANGALVNRVGSTLHADLKPAVYMDFLHHPLSYNQDISVPRKGDYFLRVAVHDLNSDRVGAVEVPVDSVKNLPPLSADTSPPSGR</sequence>
<protein>
    <submittedName>
        <fullName evidence="3">VWFA-related protein</fullName>
    </submittedName>
</protein>
<evidence type="ECO:0000256" key="1">
    <source>
        <dbReference type="SAM" id="MobiDB-lite"/>
    </source>
</evidence>
<comment type="caution">
    <text evidence="3">The sequence shown here is derived from an EMBL/GenBank/DDBJ whole genome shotgun (WGS) entry which is preliminary data.</text>
</comment>
<evidence type="ECO:0000313" key="3">
    <source>
        <dbReference type="EMBL" id="RSL19415.1"/>
    </source>
</evidence>
<evidence type="ECO:0000313" key="4">
    <source>
        <dbReference type="Proteomes" id="UP000269669"/>
    </source>
</evidence>
<dbReference type="OrthoDB" id="127623at2"/>
<dbReference type="NCBIfam" id="TIGR03436">
    <property type="entry name" value="acidobact_VWFA"/>
    <property type="match status" value="1"/>
</dbReference>